<evidence type="ECO:0000313" key="1">
    <source>
        <dbReference type="EMBL" id="KAJ9081449.1"/>
    </source>
</evidence>
<protein>
    <submittedName>
        <fullName evidence="1">Uncharacterized protein</fullName>
    </submittedName>
</protein>
<evidence type="ECO:0000313" key="2">
    <source>
        <dbReference type="Proteomes" id="UP001165960"/>
    </source>
</evidence>
<reference evidence="1" key="1">
    <citation type="submission" date="2022-04" db="EMBL/GenBank/DDBJ databases">
        <title>Genome of the entomopathogenic fungus Entomophthora muscae.</title>
        <authorList>
            <person name="Elya C."/>
            <person name="Lovett B.R."/>
            <person name="Lee E."/>
            <person name="Macias A.M."/>
            <person name="Hajek A.E."/>
            <person name="De Bivort B.L."/>
            <person name="Kasson M.T."/>
            <person name="De Fine Licht H.H."/>
            <person name="Stajich J.E."/>
        </authorList>
    </citation>
    <scope>NUCLEOTIDE SEQUENCE</scope>
    <source>
        <strain evidence="1">Berkeley</strain>
    </source>
</reference>
<comment type="caution">
    <text evidence="1">The sequence shown here is derived from an EMBL/GenBank/DDBJ whole genome shotgun (WGS) entry which is preliminary data.</text>
</comment>
<keyword evidence="2" id="KW-1185">Reference proteome</keyword>
<proteinExistence type="predicted"/>
<dbReference type="EMBL" id="QTSX02001476">
    <property type="protein sequence ID" value="KAJ9081449.1"/>
    <property type="molecule type" value="Genomic_DNA"/>
</dbReference>
<sequence>MQLISVTRDKPLKELVQDIIYDYGKVTHQVLAHLMAASSVEEPSATNRGTPGQSKVPFTSVLPSNRGNMAAREGAGQVSGGGDRVLKCLNSFDSALQDLLELDFRLRGVIKTAIEHQKNQAKLAYLHAQSSKEVESIQTIVDYLQQSKRSLSQLIDSAHRKMESYRQASAKLKDPKVLLGYSSRIRKHTAAPPNYDPANPDMVVEPPYPDELLMRSGILADDDANKLLARAEEIEENAASSNLPVVFHFVPPVSQVAEVKSSSQFLSPGGNLSGGHQASAAQDAADDEDFFFDLNADLE</sequence>
<name>A0ACC2U3Q5_9FUNG</name>
<gene>
    <name evidence="1" type="ORF">DSO57_1014533</name>
</gene>
<dbReference type="Proteomes" id="UP001165960">
    <property type="component" value="Unassembled WGS sequence"/>
</dbReference>
<organism evidence="1 2">
    <name type="scientific">Entomophthora muscae</name>
    <dbReference type="NCBI Taxonomy" id="34485"/>
    <lineage>
        <taxon>Eukaryota</taxon>
        <taxon>Fungi</taxon>
        <taxon>Fungi incertae sedis</taxon>
        <taxon>Zoopagomycota</taxon>
        <taxon>Entomophthoromycotina</taxon>
        <taxon>Entomophthoromycetes</taxon>
        <taxon>Entomophthorales</taxon>
        <taxon>Entomophthoraceae</taxon>
        <taxon>Entomophthora</taxon>
    </lineage>
</organism>
<accession>A0ACC2U3Q5</accession>